<feature type="transmembrane region" description="Helical" evidence="2">
    <location>
        <begin position="27"/>
        <end position="44"/>
    </location>
</feature>
<comment type="caution">
    <text evidence="3">The sequence shown here is derived from an EMBL/GenBank/DDBJ whole genome shotgun (WGS) entry which is preliminary data.</text>
</comment>
<keyword evidence="2" id="KW-1133">Transmembrane helix</keyword>
<dbReference type="Proteomes" id="UP000320176">
    <property type="component" value="Unassembled WGS sequence"/>
</dbReference>
<name>A0A5C6AHY7_9BACT</name>
<keyword evidence="4" id="KW-1185">Reference proteome</keyword>
<dbReference type="AlphaFoldDB" id="A0A5C6AHY7"/>
<proteinExistence type="predicted"/>
<reference evidence="3 4" key="1">
    <citation type="submission" date="2019-02" db="EMBL/GenBank/DDBJ databases">
        <title>Deep-cultivation of Planctomycetes and their phenomic and genomic characterization uncovers novel biology.</title>
        <authorList>
            <person name="Wiegand S."/>
            <person name="Jogler M."/>
            <person name="Boedeker C."/>
            <person name="Pinto D."/>
            <person name="Vollmers J."/>
            <person name="Rivas-Marin E."/>
            <person name="Kohn T."/>
            <person name="Peeters S.H."/>
            <person name="Heuer A."/>
            <person name="Rast P."/>
            <person name="Oberbeckmann S."/>
            <person name="Bunk B."/>
            <person name="Jeske O."/>
            <person name="Meyerdierks A."/>
            <person name="Storesund J.E."/>
            <person name="Kallscheuer N."/>
            <person name="Luecker S."/>
            <person name="Lage O.M."/>
            <person name="Pohl T."/>
            <person name="Merkel B.J."/>
            <person name="Hornburger P."/>
            <person name="Mueller R.-W."/>
            <person name="Bruemmer F."/>
            <person name="Labrenz M."/>
            <person name="Spormann A.M."/>
            <person name="Op Den Camp H."/>
            <person name="Overmann J."/>
            <person name="Amann R."/>
            <person name="Jetten M.S.M."/>
            <person name="Mascher T."/>
            <person name="Medema M.H."/>
            <person name="Devos D.P."/>
            <person name="Kaster A.-K."/>
            <person name="Ovreas L."/>
            <person name="Rohde M."/>
            <person name="Galperin M.Y."/>
            <person name="Jogler C."/>
        </authorList>
    </citation>
    <scope>NUCLEOTIDE SEQUENCE [LARGE SCALE GENOMIC DNA]</scope>
    <source>
        <strain evidence="3 4">Pla52n</strain>
    </source>
</reference>
<keyword evidence="2" id="KW-0812">Transmembrane</keyword>
<sequence>MSVSSSEDQVADAASDAASGNSVIRKTILFAVLAVMIAALIYDYRVARPAVAKAYDDIATASVEANKNPDDVLTKEDVAKLLDKEPIETFNDGVELVEVYAWTSGIPGRPHKLYTVFKPHGTNHIFYRHAKFAYESSSEVSPVAGKVVGTDMTDAEREAYEAQMLTPDPSADNNKADSSPGKESSEDSATNPDLTPPADPKPKVTDETPPPADAK</sequence>
<evidence type="ECO:0000256" key="1">
    <source>
        <dbReference type="SAM" id="MobiDB-lite"/>
    </source>
</evidence>
<evidence type="ECO:0000313" key="4">
    <source>
        <dbReference type="Proteomes" id="UP000320176"/>
    </source>
</evidence>
<evidence type="ECO:0000313" key="3">
    <source>
        <dbReference type="EMBL" id="TWT98661.1"/>
    </source>
</evidence>
<protein>
    <submittedName>
        <fullName evidence="3">Uncharacterized protein</fullName>
    </submittedName>
</protein>
<dbReference type="OrthoDB" id="290286at2"/>
<dbReference type="EMBL" id="SJPN01000006">
    <property type="protein sequence ID" value="TWT98661.1"/>
    <property type="molecule type" value="Genomic_DNA"/>
</dbReference>
<evidence type="ECO:0000256" key="2">
    <source>
        <dbReference type="SAM" id="Phobius"/>
    </source>
</evidence>
<feature type="region of interest" description="Disordered" evidence="1">
    <location>
        <begin position="163"/>
        <end position="215"/>
    </location>
</feature>
<dbReference type="RefSeq" id="WP_146522192.1">
    <property type="nucleotide sequence ID" value="NZ_CP151726.1"/>
</dbReference>
<organism evidence="3 4">
    <name type="scientific">Stieleria varia</name>
    <dbReference type="NCBI Taxonomy" id="2528005"/>
    <lineage>
        <taxon>Bacteria</taxon>
        <taxon>Pseudomonadati</taxon>
        <taxon>Planctomycetota</taxon>
        <taxon>Planctomycetia</taxon>
        <taxon>Pirellulales</taxon>
        <taxon>Pirellulaceae</taxon>
        <taxon>Stieleria</taxon>
    </lineage>
</organism>
<keyword evidence="2" id="KW-0472">Membrane</keyword>
<accession>A0A5C6AHY7</accession>
<gene>
    <name evidence="3" type="ORF">Pla52n_51780</name>
</gene>